<sequence>MRNPRGGRGRVAAAAPLYSLRALDQRLKYNVEGVVVTREVCVGGVLRQRRDAPVPRHVGVEVPRRPRQPPRQRPGPLHYVVVASMSLREPQAYTTSTPRRPPRRVHRVLPDVAKPPERRY</sequence>
<keyword evidence="3" id="KW-1185">Reference proteome</keyword>
<feature type="region of interest" description="Disordered" evidence="1">
    <location>
        <begin position="88"/>
        <end position="120"/>
    </location>
</feature>
<organism evidence="2 3">
    <name type="scientific">Eumeta variegata</name>
    <name type="common">Bagworm moth</name>
    <name type="synonym">Eumeta japonica</name>
    <dbReference type="NCBI Taxonomy" id="151549"/>
    <lineage>
        <taxon>Eukaryota</taxon>
        <taxon>Metazoa</taxon>
        <taxon>Ecdysozoa</taxon>
        <taxon>Arthropoda</taxon>
        <taxon>Hexapoda</taxon>
        <taxon>Insecta</taxon>
        <taxon>Pterygota</taxon>
        <taxon>Neoptera</taxon>
        <taxon>Endopterygota</taxon>
        <taxon>Lepidoptera</taxon>
        <taxon>Glossata</taxon>
        <taxon>Ditrysia</taxon>
        <taxon>Tineoidea</taxon>
        <taxon>Psychidae</taxon>
        <taxon>Oiketicinae</taxon>
        <taxon>Eumeta</taxon>
    </lineage>
</organism>
<dbReference type="AlphaFoldDB" id="A0A4C1ZQN2"/>
<name>A0A4C1ZQN2_EUMVA</name>
<proteinExistence type="predicted"/>
<reference evidence="2 3" key="1">
    <citation type="journal article" date="2019" name="Commun. Biol.">
        <title>The bagworm genome reveals a unique fibroin gene that provides high tensile strength.</title>
        <authorList>
            <person name="Kono N."/>
            <person name="Nakamura H."/>
            <person name="Ohtoshi R."/>
            <person name="Tomita M."/>
            <person name="Numata K."/>
            <person name="Arakawa K."/>
        </authorList>
    </citation>
    <scope>NUCLEOTIDE SEQUENCE [LARGE SCALE GENOMIC DNA]</scope>
</reference>
<comment type="caution">
    <text evidence="2">The sequence shown here is derived from an EMBL/GenBank/DDBJ whole genome shotgun (WGS) entry which is preliminary data.</text>
</comment>
<accession>A0A4C1ZQN2</accession>
<evidence type="ECO:0000313" key="3">
    <source>
        <dbReference type="Proteomes" id="UP000299102"/>
    </source>
</evidence>
<gene>
    <name evidence="2" type="ORF">EVAR_89122_1</name>
</gene>
<dbReference type="EMBL" id="BGZK01002001">
    <property type="protein sequence ID" value="GBP89414.1"/>
    <property type="molecule type" value="Genomic_DNA"/>
</dbReference>
<evidence type="ECO:0000256" key="1">
    <source>
        <dbReference type="SAM" id="MobiDB-lite"/>
    </source>
</evidence>
<evidence type="ECO:0000313" key="2">
    <source>
        <dbReference type="EMBL" id="GBP89414.1"/>
    </source>
</evidence>
<dbReference type="Proteomes" id="UP000299102">
    <property type="component" value="Unassembled WGS sequence"/>
</dbReference>
<protein>
    <submittedName>
        <fullName evidence="2">Uncharacterized protein</fullName>
    </submittedName>
</protein>